<comment type="caution">
    <text evidence="2">The sequence shown here is derived from an EMBL/GenBank/DDBJ whole genome shotgun (WGS) entry which is preliminary data.</text>
</comment>
<evidence type="ECO:0000313" key="3">
    <source>
        <dbReference type="Proteomes" id="UP000317624"/>
    </source>
</evidence>
<protein>
    <submittedName>
        <fullName evidence="2">Uncharacterized protein</fullName>
    </submittedName>
</protein>
<dbReference type="AlphaFoldDB" id="A0A558BV86"/>
<gene>
    <name evidence="2" type="ORF">FNT36_13195</name>
</gene>
<reference evidence="2 3" key="1">
    <citation type="submission" date="2019-07" db="EMBL/GenBank/DDBJ databases">
        <title>Hymenobacter sp. straun FUR1 Genome sequencing and assembly.</title>
        <authorList>
            <person name="Chhetri G."/>
        </authorList>
    </citation>
    <scope>NUCLEOTIDE SEQUENCE [LARGE SCALE GENOMIC DNA]</scope>
    <source>
        <strain evidence="2 3">Fur1</strain>
    </source>
</reference>
<keyword evidence="1" id="KW-0472">Membrane</keyword>
<feature type="transmembrane region" description="Helical" evidence="1">
    <location>
        <begin position="88"/>
        <end position="107"/>
    </location>
</feature>
<keyword evidence="1" id="KW-0812">Transmembrane</keyword>
<dbReference type="OrthoDB" id="853582at2"/>
<proteinExistence type="predicted"/>
<evidence type="ECO:0000256" key="1">
    <source>
        <dbReference type="SAM" id="Phobius"/>
    </source>
</evidence>
<feature type="transmembrane region" description="Helical" evidence="1">
    <location>
        <begin position="12"/>
        <end position="31"/>
    </location>
</feature>
<keyword evidence="3" id="KW-1185">Reference proteome</keyword>
<sequence length="108" mass="12411">MAEIREKSGPLALLLGFGLFIAFEVVTYYVLRYLTAGLGERDQFQTERNTIVSNWVKTMAFFVMHLALVIGAVLVLSNRLPRRYRGQLMGWFYLSLLMSFVLLIPLFS</sequence>
<feature type="transmembrane region" description="Helical" evidence="1">
    <location>
        <begin position="51"/>
        <end position="76"/>
    </location>
</feature>
<dbReference type="Proteomes" id="UP000317624">
    <property type="component" value="Unassembled WGS sequence"/>
</dbReference>
<dbReference type="RefSeq" id="WP_144848342.1">
    <property type="nucleotide sequence ID" value="NZ_VMRJ01000003.1"/>
</dbReference>
<accession>A0A558BV86</accession>
<keyword evidence="1" id="KW-1133">Transmembrane helix</keyword>
<evidence type="ECO:0000313" key="2">
    <source>
        <dbReference type="EMBL" id="TVT40430.1"/>
    </source>
</evidence>
<dbReference type="EMBL" id="VMRJ01000003">
    <property type="protein sequence ID" value="TVT40430.1"/>
    <property type="molecule type" value="Genomic_DNA"/>
</dbReference>
<organism evidence="2 3">
    <name type="scientific">Hymenobacter setariae</name>
    <dbReference type="NCBI Taxonomy" id="2594794"/>
    <lineage>
        <taxon>Bacteria</taxon>
        <taxon>Pseudomonadati</taxon>
        <taxon>Bacteroidota</taxon>
        <taxon>Cytophagia</taxon>
        <taxon>Cytophagales</taxon>
        <taxon>Hymenobacteraceae</taxon>
        <taxon>Hymenobacter</taxon>
    </lineage>
</organism>
<name>A0A558BV86_9BACT</name>